<reference evidence="2 3" key="1">
    <citation type="submission" date="2024-02" db="EMBL/GenBank/DDBJ databases">
        <title>De novo assembly and annotation of 12 fungi associated with fruit tree decline syndrome in Ontario, Canada.</title>
        <authorList>
            <person name="Sulman M."/>
            <person name="Ellouze W."/>
            <person name="Ilyukhin E."/>
        </authorList>
    </citation>
    <scope>NUCLEOTIDE SEQUENCE [LARGE SCALE GENOMIC DNA]</scope>
    <source>
        <strain evidence="2 3">M42-189</strain>
    </source>
</reference>
<name>A0ABR3R7T1_9PLEO</name>
<evidence type="ECO:0000313" key="3">
    <source>
        <dbReference type="Proteomes" id="UP001521785"/>
    </source>
</evidence>
<proteinExistence type="predicted"/>
<comment type="caution">
    <text evidence="2">The sequence shown here is derived from an EMBL/GenBank/DDBJ whole genome shotgun (WGS) entry which is preliminary data.</text>
</comment>
<organism evidence="2 3">
    <name type="scientific">Paraconiothyrium brasiliense</name>
    <dbReference type="NCBI Taxonomy" id="300254"/>
    <lineage>
        <taxon>Eukaryota</taxon>
        <taxon>Fungi</taxon>
        <taxon>Dikarya</taxon>
        <taxon>Ascomycota</taxon>
        <taxon>Pezizomycotina</taxon>
        <taxon>Dothideomycetes</taxon>
        <taxon>Pleosporomycetidae</taxon>
        <taxon>Pleosporales</taxon>
        <taxon>Massarineae</taxon>
        <taxon>Didymosphaeriaceae</taxon>
        <taxon>Paraconiothyrium</taxon>
    </lineage>
</organism>
<accession>A0ABR3R7T1</accession>
<feature type="coiled-coil region" evidence="1">
    <location>
        <begin position="170"/>
        <end position="204"/>
    </location>
</feature>
<dbReference type="EMBL" id="JAKJXO020000009">
    <property type="protein sequence ID" value="KAL1600500.1"/>
    <property type="molecule type" value="Genomic_DNA"/>
</dbReference>
<gene>
    <name evidence="2" type="ORF">SLS60_006886</name>
</gene>
<sequence length="363" mass="41137">MAGVVFGGTVPLADDAHMRMAELARQIAENEEDWLRLNGGCADRSGESSPTVAGDGYDITLQSDSGNAEVISLATPCLSLQVPNELQELRAKNNKLSIKVDELTNDLKSKTLAYNKVMMQIKLQDENLEKTMLTHEEALKQVTTLEDHCDALIKALDQAHQQLKESPGTVSSLRERIDRLHDDKDILREKIEHLSEERHRLRDDLRCKNVANAQLQQNELQYTGQVNSLRLELGNMKTLQSQLKDKVAEIKSLKTDMAFYVTQLDLADRGCRAFTCSHDHLANLPDRNKSTRALDAGSTAWNMFRACSDDQVFMDAYHESRQKLVKHHRAHEQNDPGRGDEARTIKRIFLNVDERRGVSFEYK</sequence>
<evidence type="ECO:0000256" key="1">
    <source>
        <dbReference type="SAM" id="Coils"/>
    </source>
</evidence>
<dbReference type="Proteomes" id="UP001521785">
    <property type="component" value="Unassembled WGS sequence"/>
</dbReference>
<keyword evidence="1" id="KW-0175">Coiled coil</keyword>
<keyword evidence="3" id="KW-1185">Reference proteome</keyword>
<evidence type="ECO:0000313" key="2">
    <source>
        <dbReference type="EMBL" id="KAL1600500.1"/>
    </source>
</evidence>
<protein>
    <submittedName>
        <fullName evidence="2">Uncharacterized protein</fullName>
    </submittedName>
</protein>